<keyword evidence="1" id="KW-0472">Membrane</keyword>
<feature type="transmembrane region" description="Helical" evidence="1">
    <location>
        <begin position="69"/>
        <end position="99"/>
    </location>
</feature>
<dbReference type="AlphaFoldDB" id="A0A543IZK6"/>
<dbReference type="EMBL" id="VFPQ01000001">
    <property type="protein sequence ID" value="TQM76006.1"/>
    <property type="molecule type" value="Genomic_DNA"/>
</dbReference>
<evidence type="ECO:0000256" key="1">
    <source>
        <dbReference type="SAM" id="Phobius"/>
    </source>
</evidence>
<comment type="caution">
    <text evidence="2">The sequence shown here is derived from an EMBL/GenBank/DDBJ whole genome shotgun (WGS) entry which is preliminary data.</text>
</comment>
<name>A0A543IZK6_9ACTN</name>
<sequence length="104" mass="10880">MSATWWAVIATCVGCYLLKLAGLAVPRRVLDRPGLRRFAELAPVALLSALIAVQMFASGQELHFDGARTLGLAAAVVALLLRAPFLLVLAITAAVTALARLAGL</sequence>
<organism evidence="2 3">
    <name type="scientific">Thermopolyspora flexuosa</name>
    <dbReference type="NCBI Taxonomy" id="103836"/>
    <lineage>
        <taxon>Bacteria</taxon>
        <taxon>Bacillati</taxon>
        <taxon>Actinomycetota</taxon>
        <taxon>Actinomycetes</taxon>
        <taxon>Streptosporangiales</taxon>
        <taxon>Streptosporangiaceae</taxon>
        <taxon>Thermopolyspora</taxon>
    </lineage>
</organism>
<evidence type="ECO:0000313" key="2">
    <source>
        <dbReference type="EMBL" id="TQM76006.1"/>
    </source>
</evidence>
<feature type="transmembrane region" description="Helical" evidence="1">
    <location>
        <begin position="6"/>
        <end position="26"/>
    </location>
</feature>
<dbReference type="InterPro" id="IPR008407">
    <property type="entry name" value="Brnchd-chn_aa_trnsp_AzlD"/>
</dbReference>
<gene>
    <name evidence="2" type="ORF">FHX40_2730</name>
</gene>
<protein>
    <submittedName>
        <fullName evidence="2">Branched-subunit amino acid transport protein AzlD</fullName>
    </submittedName>
</protein>
<feature type="transmembrane region" description="Helical" evidence="1">
    <location>
        <begin position="38"/>
        <end position="57"/>
    </location>
</feature>
<accession>A0A543IZK6</accession>
<dbReference type="Proteomes" id="UP000319213">
    <property type="component" value="Unassembled WGS sequence"/>
</dbReference>
<keyword evidence="1" id="KW-1133">Transmembrane helix</keyword>
<keyword evidence="3" id="KW-1185">Reference proteome</keyword>
<dbReference type="Pfam" id="PF05437">
    <property type="entry name" value="AzlD"/>
    <property type="match status" value="1"/>
</dbReference>
<keyword evidence="1" id="KW-0812">Transmembrane</keyword>
<dbReference type="RefSeq" id="WP_142259939.1">
    <property type="nucleotide sequence ID" value="NZ_BMPV01000001.1"/>
</dbReference>
<dbReference type="OrthoDB" id="5197630at2"/>
<proteinExistence type="predicted"/>
<reference evidence="2 3" key="1">
    <citation type="submission" date="2019-06" db="EMBL/GenBank/DDBJ databases">
        <title>Sequencing the genomes of 1000 actinobacteria strains.</title>
        <authorList>
            <person name="Klenk H.-P."/>
        </authorList>
    </citation>
    <scope>NUCLEOTIDE SEQUENCE [LARGE SCALE GENOMIC DNA]</scope>
    <source>
        <strain evidence="2 3">DSM 43186</strain>
    </source>
</reference>
<evidence type="ECO:0000313" key="3">
    <source>
        <dbReference type="Proteomes" id="UP000319213"/>
    </source>
</evidence>